<feature type="compositionally biased region" description="Basic and acidic residues" evidence="1">
    <location>
        <begin position="142"/>
        <end position="163"/>
    </location>
</feature>
<proteinExistence type="predicted"/>
<dbReference type="AlphaFoldDB" id="A0A7S4E3I4"/>
<keyword evidence="4" id="KW-1185">Reference proteome</keyword>
<feature type="region of interest" description="Disordered" evidence="1">
    <location>
        <begin position="1"/>
        <end position="211"/>
    </location>
</feature>
<organism evidence="2">
    <name type="scientific">Pelagomonas calceolata</name>
    <dbReference type="NCBI Taxonomy" id="35677"/>
    <lineage>
        <taxon>Eukaryota</taxon>
        <taxon>Sar</taxon>
        <taxon>Stramenopiles</taxon>
        <taxon>Ochrophyta</taxon>
        <taxon>Pelagophyceae</taxon>
        <taxon>Pelagomonadales</taxon>
        <taxon>Pelagomonadaceae</taxon>
        <taxon>Pelagomonas</taxon>
    </lineage>
</organism>
<reference evidence="2" key="1">
    <citation type="submission" date="2021-01" db="EMBL/GenBank/DDBJ databases">
        <authorList>
            <person name="Corre E."/>
            <person name="Pelletier E."/>
            <person name="Niang G."/>
            <person name="Scheremetjew M."/>
            <person name="Finn R."/>
            <person name="Kale V."/>
            <person name="Holt S."/>
            <person name="Cochrane G."/>
            <person name="Meng A."/>
            <person name="Brown T."/>
            <person name="Cohen L."/>
        </authorList>
    </citation>
    <scope>NUCLEOTIDE SEQUENCE</scope>
    <source>
        <strain evidence="2">CCMP1756</strain>
    </source>
</reference>
<name>A0A7S4E3I4_9STRA</name>
<dbReference type="EMBL" id="HBIW01004163">
    <property type="protein sequence ID" value="CAE0687968.1"/>
    <property type="molecule type" value="Transcribed_RNA"/>
</dbReference>
<gene>
    <name evidence="2" type="ORF">PCAL00307_LOCUS3402</name>
    <name evidence="3" type="ORF">PECAL_3P20650</name>
</gene>
<feature type="compositionally biased region" description="Basic and acidic residues" evidence="1">
    <location>
        <begin position="225"/>
        <end position="235"/>
    </location>
</feature>
<sequence>MASFAGSSKDTVADLLVDKSASPPPGAKPAKAPDTEKKHYSNNNDGETMEALLEGSGGPDTPRVESKKHLPPPPDAMVGGEVGLTTDSQAPFVPSIAMVTEKPSDNGNLTNQDIEPSDVSPQHISTKRMFDDKPCGVESEPNDGHPPKRSRADLDDSRVKAALDETAPSNDVQQPPSKKQVLDAANKQSHVLQDAASPPQQKFARKHFDPTDNALKDSVVLEHPLSGEKAPRPEKPIPVIAPSTAPIAGVKSETTNRVKKLQNATNQPSGAGMTSTEINKPVASHVARAAPAVGAGLDSATQHHVKKGVADTSVTASAHRAAMGGTDASACMKWD</sequence>
<dbReference type="Proteomes" id="UP000789595">
    <property type="component" value="Unassembled WGS sequence"/>
</dbReference>
<feature type="region of interest" description="Disordered" evidence="1">
    <location>
        <begin position="304"/>
        <end position="335"/>
    </location>
</feature>
<evidence type="ECO:0000256" key="1">
    <source>
        <dbReference type="SAM" id="MobiDB-lite"/>
    </source>
</evidence>
<feature type="compositionally biased region" description="Polar residues" evidence="1">
    <location>
        <begin position="105"/>
        <end position="124"/>
    </location>
</feature>
<feature type="compositionally biased region" description="Polar residues" evidence="1">
    <location>
        <begin position="1"/>
        <end position="10"/>
    </location>
</feature>
<protein>
    <submittedName>
        <fullName evidence="2">Uncharacterized protein</fullName>
    </submittedName>
</protein>
<reference evidence="3" key="2">
    <citation type="submission" date="2021-11" db="EMBL/GenBank/DDBJ databases">
        <authorList>
            <consortium name="Genoscope - CEA"/>
            <person name="William W."/>
        </authorList>
    </citation>
    <scope>NUCLEOTIDE SEQUENCE</scope>
</reference>
<feature type="region of interest" description="Disordered" evidence="1">
    <location>
        <begin position="223"/>
        <end position="248"/>
    </location>
</feature>
<accession>A0A7S4E3I4</accession>
<evidence type="ECO:0000313" key="4">
    <source>
        <dbReference type="Proteomes" id="UP000789595"/>
    </source>
</evidence>
<feature type="compositionally biased region" description="Polar residues" evidence="1">
    <location>
        <begin position="167"/>
        <end position="177"/>
    </location>
</feature>
<dbReference type="EMBL" id="CAKKNE010000003">
    <property type="protein sequence ID" value="CAH0372090.1"/>
    <property type="molecule type" value="Genomic_DNA"/>
</dbReference>
<evidence type="ECO:0000313" key="2">
    <source>
        <dbReference type="EMBL" id="CAE0687968.1"/>
    </source>
</evidence>
<evidence type="ECO:0000313" key="3">
    <source>
        <dbReference type="EMBL" id="CAH0372090.1"/>
    </source>
</evidence>